<accession>A0A0G0LD82</accession>
<dbReference type="CDD" id="cd17992">
    <property type="entry name" value="DEXHc_RecG"/>
    <property type="match status" value="1"/>
</dbReference>
<gene>
    <name evidence="18" type="ORF">UT08_C0003G0043</name>
</gene>
<dbReference type="InterPro" id="IPR047112">
    <property type="entry name" value="RecG/Mfd"/>
</dbReference>
<feature type="domain" description="Helicase ATP-binding" evidence="16">
    <location>
        <begin position="275"/>
        <end position="431"/>
    </location>
</feature>
<dbReference type="GO" id="GO:0006281">
    <property type="term" value="P:DNA repair"/>
    <property type="evidence" value="ECO:0007669"/>
    <property type="project" value="UniProtKB-UniRule"/>
</dbReference>
<dbReference type="PANTHER" id="PTHR47964">
    <property type="entry name" value="ATP-DEPENDENT DNA HELICASE HOMOLOG RECG, CHLOROPLASTIC"/>
    <property type="match status" value="1"/>
</dbReference>
<dbReference type="GO" id="GO:0043138">
    <property type="term" value="F:3'-5' DNA helicase activity"/>
    <property type="evidence" value="ECO:0007669"/>
    <property type="project" value="UniProtKB-EC"/>
</dbReference>
<comment type="similarity">
    <text evidence="1 15">Belongs to the helicase family. RecG subfamily.</text>
</comment>
<dbReference type="GO" id="GO:0005524">
    <property type="term" value="F:ATP binding"/>
    <property type="evidence" value="ECO:0007669"/>
    <property type="project" value="UniProtKB-KW"/>
</dbReference>
<dbReference type="InterPro" id="IPR033454">
    <property type="entry name" value="RecG_wedge"/>
</dbReference>
<sequence>MDLKSSVSNLPMVGPLYAKRLDRLGISTVEDLLLHVPSRYLDYRLFSTIRKAQPGETITIKARIDSAKNIYTKNGKKIQLAEISDGSGTINAIWFNQPYLIRNIYKGELYSFSGKIDWFDRKKSFISPDYENIEKGSFTLHTGRLVPIYPETSRLSSKWLRSRIFYTYENLKENIDEFLPDNTLRNLSMINYPNSIKSVHYPIEETEAIKGKERLAFNELLFYQLKSLYRKTDWNKHKAVYPLKIEKNIINGFVDSLPFKLTNSQLRSIEEILQDMRKEIPMNRLLEGDVGSGKTVVAALASFVSFVNGYQTVVMAPTQILAEQHFNTLNQIFDNYKVRVSLVTSAGVKTDLGKTDIFIGTHALIHKKVSFDKVSLVVIDEQHRFGVEQRAHLAKKTEKGKKAPHILTMTATPIPRTIALTVYGDLDLSTLDELPAGRKPITTWLVPPTKREAAYNWISDQIKTQKIQVFIICPLIEESQIETMRQVKAATVEFEELKYVFPKLKLGLLHGRQNSKIKNEVLDSYKSGEIDILVSTPVVEVGIDVPNANIMVIEAAERFGLAQLHQLRGRIGRGDKKSYCLLFTESKSEKVLSRLEALRKTLSGFELAELDLKLRGPGEYFGTKQHGFPELKIASWNDTELIKSSRKVAQQAIKNPQKFSKLFEKIRSQDIIPN</sequence>
<dbReference type="NCBIfam" id="NF008165">
    <property type="entry name" value="PRK10917.1-3"/>
    <property type="match status" value="1"/>
</dbReference>
<dbReference type="Gene3D" id="3.40.50.300">
    <property type="entry name" value="P-loop containing nucleotide triphosphate hydrolases"/>
    <property type="match status" value="2"/>
</dbReference>
<keyword evidence="7 15" id="KW-0067">ATP-binding</keyword>
<keyword evidence="4 15" id="KW-0227">DNA damage</keyword>
<dbReference type="SUPFAM" id="SSF50249">
    <property type="entry name" value="Nucleic acid-binding proteins"/>
    <property type="match status" value="1"/>
</dbReference>
<protein>
    <recommendedName>
        <fullName evidence="2 15">ATP-dependent DNA helicase RecG</fullName>
        <ecNumber evidence="13 15">5.6.2.4</ecNumber>
    </recommendedName>
</protein>
<evidence type="ECO:0000256" key="1">
    <source>
        <dbReference type="ARBA" id="ARBA00007504"/>
    </source>
</evidence>
<keyword evidence="9 15" id="KW-0233">DNA recombination</keyword>
<dbReference type="InterPro" id="IPR004609">
    <property type="entry name" value="ATP-dep_DNA_helicase_RecG"/>
</dbReference>
<comment type="catalytic activity">
    <reaction evidence="14 15">
        <text>ATP + H2O = ADP + phosphate + H(+)</text>
        <dbReference type="Rhea" id="RHEA:13065"/>
        <dbReference type="ChEBI" id="CHEBI:15377"/>
        <dbReference type="ChEBI" id="CHEBI:15378"/>
        <dbReference type="ChEBI" id="CHEBI:30616"/>
        <dbReference type="ChEBI" id="CHEBI:43474"/>
        <dbReference type="ChEBI" id="CHEBI:456216"/>
        <dbReference type="EC" id="5.6.2.4"/>
    </reaction>
</comment>
<evidence type="ECO:0000259" key="16">
    <source>
        <dbReference type="PROSITE" id="PS51192"/>
    </source>
</evidence>
<dbReference type="EC" id="5.6.2.4" evidence="13 15"/>
<dbReference type="Pfam" id="PF00271">
    <property type="entry name" value="Helicase_C"/>
    <property type="match status" value="1"/>
</dbReference>
<evidence type="ECO:0000259" key="17">
    <source>
        <dbReference type="PROSITE" id="PS51194"/>
    </source>
</evidence>
<evidence type="ECO:0000256" key="11">
    <source>
        <dbReference type="ARBA" id="ARBA00023235"/>
    </source>
</evidence>
<name>A0A0G0LD82_9BACT</name>
<dbReference type="InterPro" id="IPR012340">
    <property type="entry name" value="NA-bd_OB-fold"/>
</dbReference>
<dbReference type="Gene3D" id="2.40.50.140">
    <property type="entry name" value="Nucleic acid-binding proteins"/>
    <property type="match status" value="1"/>
</dbReference>
<dbReference type="Pfam" id="PF17191">
    <property type="entry name" value="RecG_wedge"/>
    <property type="match status" value="1"/>
</dbReference>
<comment type="function">
    <text evidence="15">Plays a critical role in recombination and DNA repair. Helps process Holliday junction intermediates to mature products by catalyzing branch migration. Has replication fork regression activity, unwinds stalled or blocked replication forks to make a HJ that can be resolved. Has a DNA unwinding activity characteristic of a DNA helicase with 3'-5' polarity.</text>
</comment>
<proteinExistence type="inferred from homology"/>
<evidence type="ECO:0000256" key="6">
    <source>
        <dbReference type="ARBA" id="ARBA00022806"/>
    </source>
</evidence>
<evidence type="ECO:0000313" key="19">
    <source>
        <dbReference type="Proteomes" id="UP000034081"/>
    </source>
</evidence>
<evidence type="ECO:0000313" key="18">
    <source>
        <dbReference type="EMBL" id="KKQ85880.1"/>
    </source>
</evidence>
<evidence type="ECO:0000256" key="3">
    <source>
        <dbReference type="ARBA" id="ARBA00022741"/>
    </source>
</evidence>
<dbReference type="InterPro" id="IPR014001">
    <property type="entry name" value="Helicase_ATP-bd"/>
</dbReference>
<dbReference type="InterPro" id="IPR011545">
    <property type="entry name" value="DEAD/DEAH_box_helicase_dom"/>
</dbReference>
<dbReference type="InterPro" id="IPR001650">
    <property type="entry name" value="Helicase_C-like"/>
</dbReference>
<dbReference type="NCBIfam" id="TIGR00643">
    <property type="entry name" value="recG"/>
    <property type="match status" value="1"/>
</dbReference>
<evidence type="ECO:0000256" key="13">
    <source>
        <dbReference type="ARBA" id="ARBA00034808"/>
    </source>
</evidence>
<evidence type="ECO:0000256" key="9">
    <source>
        <dbReference type="ARBA" id="ARBA00023172"/>
    </source>
</evidence>
<evidence type="ECO:0000256" key="10">
    <source>
        <dbReference type="ARBA" id="ARBA00023204"/>
    </source>
</evidence>
<dbReference type="STRING" id="1618570.UT08_C0003G0043"/>
<dbReference type="PROSITE" id="PS51194">
    <property type="entry name" value="HELICASE_CTER"/>
    <property type="match status" value="1"/>
</dbReference>
<evidence type="ECO:0000256" key="15">
    <source>
        <dbReference type="RuleBase" id="RU363016"/>
    </source>
</evidence>
<keyword evidence="11" id="KW-0413">Isomerase</keyword>
<dbReference type="SMART" id="SM00490">
    <property type="entry name" value="HELICc"/>
    <property type="match status" value="1"/>
</dbReference>
<feature type="domain" description="Helicase C-terminal" evidence="17">
    <location>
        <begin position="450"/>
        <end position="613"/>
    </location>
</feature>
<dbReference type="PANTHER" id="PTHR47964:SF1">
    <property type="entry name" value="ATP-DEPENDENT DNA HELICASE HOMOLOG RECG, CHLOROPLASTIC"/>
    <property type="match status" value="1"/>
</dbReference>
<organism evidence="18 19">
    <name type="scientific">Candidatus Woesebacteria bacterium GW2011_GWB1_38_8</name>
    <dbReference type="NCBI Taxonomy" id="1618570"/>
    <lineage>
        <taxon>Bacteria</taxon>
        <taxon>Candidatus Woeseibacteriota</taxon>
    </lineage>
</organism>
<dbReference type="GO" id="GO:0003677">
    <property type="term" value="F:DNA binding"/>
    <property type="evidence" value="ECO:0007669"/>
    <property type="project" value="UniProtKB-KW"/>
</dbReference>
<dbReference type="Proteomes" id="UP000034081">
    <property type="component" value="Unassembled WGS sequence"/>
</dbReference>
<dbReference type="InterPro" id="IPR027417">
    <property type="entry name" value="P-loop_NTPase"/>
</dbReference>
<keyword evidence="6 15" id="KW-0347">Helicase</keyword>
<dbReference type="AlphaFoldDB" id="A0A0G0LD82"/>
<evidence type="ECO:0000256" key="7">
    <source>
        <dbReference type="ARBA" id="ARBA00022840"/>
    </source>
</evidence>
<dbReference type="GO" id="GO:0006310">
    <property type="term" value="P:DNA recombination"/>
    <property type="evidence" value="ECO:0007669"/>
    <property type="project" value="UniProtKB-UniRule"/>
</dbReference>
<comment type="caution">
    <text evidence="18">The sequence shown here is derived from an EMBL/GenBank/DDBJ whole genome shotgun (WGS) entry which is preliminary data.</text>
</comment>
<comment type="catalytic activity">
    <reaction evidence="12 15">
        <text>Couples ATP hydrolysis with the unwinding of duplex DNA by translocating in the 3'-5' direction.</text>
        <dbReference type="EC" id="5.6.2.4"/>
    </reaction>
</comment>
<dbReference type="SMART" id="SM00487">
    <property type="entry name" value="DEXDc"/>
    <property type="match status" value="1"/>
</dbReference>
<dbReference type="InterPro" id="IPR045562">
    <property type="entry name" value="RecG_dom3_C"/>
</dbReference>
<keyword evidence="8" id="KW-0238">DNA-binding</keyword>
<dbReference type="CDD" id="cd04488">
    <property type="entry name" value="RecG_wedge_OBF"/>
    <property type="match status" value="1"/>
</dbReference>
<dbReference type="Pfam" id="PF19833">
    <property type="entry name" value="RecG_dom3_C"/>
    <property type="match status" value="1"/>
</dbReference>
<dbReference type="Pfam" id="PF00270">
    <property type="entry name" value="DEAD"/>
    <property type="match status" value="1"/>
</dbReference>
<evidence type="ECO:0000256" key="5">
    <source>
        <dbReference type="ARBA" id="ARBA00022801"/>
    </source>
</evidence>
<reference evidence="18 19" key="1">
    <citation type="journal article" date="2015" name="Nature">
        <title>rRNA introns, odd ribosomes, and small enigmatic genomes across a large radiation of phyla.</title>
        <authorList>
            <person name="Brown C.T."/>
            <person name="Hug L.A."/>
            <person name="Thomas B.C."/>
            <person name="Sharon I."/>
            <person name="Castelle C.J."/>
            <person name="Singh A."/>
            <person name="Wilkins M.J."/>
            <person name="Williams K.H."/>
            <person name="Banfield J.F."/>
        </authorList>
    </citation>
    <scope>NUCLEOTIDE SEQUENCE [LARGE SCALE GENOMIC DNA]</scope>
</reference>
<keyword evidence="5 15" id="KW-0378">Hydrolase</keyword>
<keyword evidence="10 15" id="KW-0234">DNA repair</keyword>
<keyword evidence="3 15" id="KW-0547">Nucleotide-binding</keyword>
<evidence type="ECO:0000256" key="8">
    <source>
        <dbReference type="ARBA" id="ARBA00023125"/>
    </source>
</evidence>
<dbReference type="EMBL" id="LBVL01000003">
    <property type="protein sequence ID" value="KKQ85880.1"/>
    <property type="molecule type" value="Genomic_DNA"/>
</dbReference>
<dbReference type="GO" id="GO:0016887">
    <property type="term" value="F:ATP hydrolysis activity"/>
    <property type="evidence" value="ECO:0007669"/>
    <property type="project" value="RHEA"/>
</dbReference>
<evidence type="ECO:0000256" key="4">
    <source>
        <dbReference type="ARBA" id="ARBA00022763"/>
    </source>
</evidence>
<evidence type="ECO:0000256" key="2">
    <source>
        <dbReference type="ARBA" id="ARBA00017846"/>
    </source>
</evidence>
<dbReference type="PATRIC" id="fig|1618570.3.peg.329"/>
<evidence type="ECO:0000256" key="12">
    <source>
        <dbReference type="ARBA" id="ARBA00034617"/>
    </source>
</evidence>
<evidence type="ECO:0000256" key="14">
    <source>
        <dbReference type="ARBA" id="ARBA00048988"/>
    </source>
</evidence>
<dbReference type="NCBIfam" id="NF008168">
    <property type="entry name" value="PRK10917.2-2"/>
    <property type="match status" value="1"/>
</dbReference>
<dbReference type="SUPFAM" id="SSF52540">
    <property type="entry name" value="P-loop containing nucleoside triphosphate hydrolases"/>
    <property type="match status" value="2"/>
</dbReference>
<dbReference type="PROSITE" id="PS51192">
    <property type="entry name" value="HELICASE_ATP_BIND_1"/>
    <property type="match status" value="1"/>
</dbReference>